<evidence type="ECO:0000313" key="1">
    <source>
        <dbReference type="EMBL" id="TDL22461.1"/>
    </source>
</evidence>
<accession>A0A4Y7Q572</accession>
<keyword evidence="2" id="KW-1185">Reference proteome</keyword>
<dbReference type="OrthoDB" id="27842at2759"/>
<evidence type="ECO:0000313" key="2">
    <source>
        <dbReference type="Proteomes" id="UP000294933"/>
    </source>
</evidence>
<gene>
    <name evidence="1" type="ORF">BD410DRAFT_788752</name>
</gene>
<name>A0A4Y7Q572_9AGAM</name>
<reference evidence="1 2" key="1">
    <citation type="submission" date="2018-06" db="EMBL/GenBank/DDBJ databases">
        <title>A transcriptomic atlas of mushroom development highlights an independent origin of complex multicellularity.</title>
        <authorList>
            <consortium name="DOE Joint Genome Institute"/>
            <person name="Krizsan K."/>
            <person name="Almasi E."/>
            <person name="Merenyi Z."/>
            <person name="Sahu N."/>
            <person name="Viragh M."/>
            <person name="Koszo T."/>
            <person name="Mondo S."/>
            <person name="Kiss B."/>
            <person name="Balint B."/>
            <person name="Kues U."/>
            <person name="Barry K."/>
            <person name="Hegedus J.C."/>
            <person name="Henrissat B."/>
            <person name="Johnson J."/>
            <person name="Lipzen A."/>
            <person name="Ohm R."/>
            <person name="Nagy I."/>
            <person name="Pangilinan J."/>
            <person name="Yan J."/>
            <person name="Xiong Y."/>
            <person name="Grigoriev I.V."/>
            <person name="Hibbett D.S."/>
            <person name="Nagy L.G."/>
        </authorList>
    </citation>
    <scope>NUCLEOTIDE SEQUENCE [LARGE SCALE GENOMIC DNA]</scope>
    <source>
        <strain evidence="1 2">SZMC22713</strain>
    </source>
</reference>
<protein>
    <recommendedName>
        <fullName evidence="3">F-box domain-containing protein</fullName>
    </recommendedName>
</protein>
<evidence type="ECO:0008006" key="3">
    <source>
        <dbReference type="Google" id="ProtNLM"/>
    </source>
</evidence>
<sequence length="280" mass="31267">MVVSLPIPRIGGTNDAADGFNQSSPSAGSLSPLRHQLVLMEPSVVIPCMHQKNQFHFQILDIASLAPTFHAMKNLKALSVTVKEFRGSFTPPDGRVGGTPDRHSVPIDTLDLALQDRSKSIVIEPFYDYLSFLKPSTVNLSLEGLLDTDISLPRKSCLAGTVGIFPYGSTINTRLLPIDIPQPNTIHIEARTASFLTPWPTPWMIPQDDWKFFIPLRYIRLTRCDYLTEWEVHALATKLIGHARPKTGLQRLEVISCRGISVEFLLDLSEKVGSKLIWER</sequence>
<dbReference type="EMBL" id="ML170175">
    <property type="protein sequence ID" value="TDL22461.1"/>
    <property type="molecule type" value="Genomic_DNA"/>
</dbReference>
<organism evidence="1 2">
    <name type="scientific">Rickenella mellea</name>
    <dbReference type="NCBI Taxonomy" id="50990"/>
    <lineage>
        <taxon>Eukaryota</taxon>
        <taxon>Fungi</taxon>
        <taxon>Dikarya</taxon>
        <taxon>Basidiomycota</taxon>
        <taxon>Agaricomycotina</taxon>
        <taxon>Agaricomycetes</taxon>
        <taxon>Hymenochaetales</taxon>
        <taxon>Rickenellaceae</taxon>
        <taxon>Rickenella</taxon>
    </lineage>
</organism>
<proteinExistence type="predicted"/>
<dbReference type="AlphaFoldDB" id="A0A4Y7Q572"/>
<dbReference type="Proteomes" id="UP000294933">
    <property type="component" value="Unassembled WGS sequence"/>
</dbReference>
<dbReference type="VEuPathDB" id="FungiDB:BD410DRAFT_788752"/>